<dbReference type="HAMAP" id="MF_00027">
    <property type="entry name" value="CobB_CbiA"/>
    <property type="match status" value="1"/>
</dbReference>
<gene>
    <name evidence="7" type="primary">cbiA</name>
    <name evidence="10" type="ORF">NVIE_004380</name>
</gene>
<dbReference type="InterPro" id="IPR011698">
    <property type="entry name" value="GATase_3"/>
</dbReference>
<evidence type="ECO:0000256" key="1">
    <source>
        <dbReference type="ARBA" id="ARBA00001946"/>
    </source>
</evidence>
<dbReference type="NCBIfam" id="TIGR00379">
    <property type="entry name" value="cobB"/>
    <property type="match status" value="1"/>
</dbReference>
<evidence type="ECO:0000256" key="2">
    <source>
        <dbReference type="ARBA" id="ARBA00022598"/>
    </source>
</evidence>
<feature type="site" description="Increases nucleophilicity of active site Cys" evidence="7">
    <location>
        <position position="440"/>
    </location>
</feature>
<dbReference type="GO" id="GO:0005524">
    <property type="term" value="F:ATP binding"/>
    <property type="evidence" value="ECO:0007669"/>
    <property type="project" value="UniProtKB-UniRule"/>
</dbReference>
<sequence>MAAIPRIVVAGVTSGVGKTTVAVAIMHALRKKRGLAVQPFKVGPDFIDPSYHDFVTGGRSRNLDVWLMGRRGVIDCFNSACEGADVAVIEGVMGLFDGMSGKDNFASTAHVARILGAPVVLVVDASKSARSIAAIALGFMHFDRNIRIAGIILNNVASDRHAGYLREALAGKVRRAPVLGIIRRNSEIKMEERHLGLVPAQELQKKRRAAILDAAKYVSEQIDVDSILKACGTGPLPAASSSPAIKKAPKKRATIAVALDESFNFYYTDNLDALKRAGARLVFFSPVNDASLPEGIDGIMLGGGFPEVLADRLEKNRPMIKSVAWAVNAGMPVYGECGGLMYLTRSISGYKGEKKARRMAGLIDADTLMTSRLTLNYTEADCDGPVFGRASLHGHEFHYSTVEDISKDSRFAYTMKKGKGVIDGKDGFVIGETGLAAYMHLHFANKNNMLAERLVGSCASYSRR</sequence>
<dbReference type="CDD" id="cd05388">
    <property type="entry name" value="CobB_N"/>
    <property type="match status" value="1"/>
</dbReference>
<dbReference type="UniPathway" id="UPA00148">
    <property type="reaction ID" value="UER00231"/>
</dbReference>
<dbReference type="GO" id="GO:0042242">
    <property type="term" value="F:cobyrinic acid a,c-diamide synthase activity"/>
    <property type="evidence" value="ECO:0007669"/>
    <property type="project" value="UniProtKB-UniRule"/>
</dbReference>
<evidence type="ECO:0000256" key="3">
    <source>
        <dbReference type="ARBA" id="ARBA00022741"/>
    </source>
</evidence>
<evidence type="ECO:0000259" key="8">
    <source>
        <dbReference type="Pfam" id="PF01656"/>
    </source>
</evidence>
<dbReference type="PROSITE" id="PS51274">
    <property type="entry name" value="GATASE_COBBQ"/>
    <property type="match status" value="1"/>
</dbReference>
<feature type="domain" description="CobQ/CobB/MinD/ParA nucleotide binding" evidence="8">
    <location>
        <begin position="7"/>
        <end position="195"/>
    </location>
</feature>
<dbReference type="OrthoDB" id="8896at2157"/>
<comment type="similarity">
    <text evidence="7">Belongs to the CobB/CbiA family.</text>
</comment>
<keyword evidence="5 7" id="KW-0460">Magnesium</keyword>
<dbReference type="PANTHER" id="PTHR43873:SF1">
    <property type="entry name" value="COBYRINATE A,C-DIAMIDE SYNTHASE"/>
    <property type="match status" value="1"/>
</dbReference>
<dbReference type="KEGG" id="nvn:NVIE_004380"/>
<dbReference type="SUPFAM" id="SSF52317">
    <property type="entry name" value="Class I glutamine amidotransferase-like"/>
    <property type="match status" value="1"/>
</dbReference>
<keyword evidence="11" id="KW-1185">Reference proteome</keyword>
<dbReference type="Proteomes" id="UP000027093">
    <property type="component" value="Chromosome"/>
</dbReference>
<comment type="cofactor">
    <cofactor evidence="1 7">
        <name>Mg(2+)</name>
        <dbReference type="ChEBI" id="CHEBI:18420"/>
    </cofactor>
</comment>
<evidence type="ECO:0000256" key="5">
    <source>
        <dbReference type="ARBA" id="ARBA00022842"/>
    </source>
</evidence>
<dbReference type="GO" id="GO:0009236">
    <property type="term" value="P:cobalamin biosynthetic process"/>
    <property type="evidence" value="ECO:0007669"/>
    <property type="project" value="UniProtKB-UniRule"/>
</dbReference>
<dbReference type="InterPro" id="IPR027417">
    <property type="entry name" value="P-loop_NTPase"/>
</dbReference>
<dbReference type="EC" id="6.3.5.11" evidence="7"/>
<organism evidence="10 11">
    <name type="scientific">Nitrososphaera viennensis EN76</name>
    <dbReference type="NCBI Taxonomy" id="926571"/>
    <lineage>
        <taxon>Archaea</taxon>
        <taxon>Nitrososphaerota</taxon>
        <taxon>Nitrososphaeria</taxon>
        <taxon>Nitrososphaerales</taxon>
        <taxon>Nitrososphaeraceae</taxon>
        <taxon>Nitrososphaera</taxon>
    </lineage>
</organism>
<evidence type="ECO:0000313" key="11">
    <source>
        <dbReference type="Proteomes" id="UP000027093"/>
    </source>
</evidence>
<keyword evidence="6 7" id="KW-0315">Glutamine amidotransferase</keyword>
<dbReference type="InterPro" id="IPR029062">
    <property type="entry name" value="Class_I_gatase-like"/>
</dbReference>
<evidence type="ECO:0000256" key="4">
    <source>
        <dbReference type="ARBA" id="ARBA00022840"/>
    </source>
</evidence>
<comment type="catalytic activity">
    <reaction evidence="7">
        <text>cob(II)yrinate + 2 L-glutamine + 2 ATP + 2 H2O = cob(II)yrinate a,c diamide + 2 L-glutamate + 2 ADP + 2 phosphate + 2 H(+)</text>
        <dbReference type="Rhea" id="RHEA:26289"/>
        <dbReference type="ChEBI" id="CHEBI:15377"/>
        <dbReference type="ChEBI" id="CHEBI:15378"/>
        <dbReference type="ChEBI" id="CHEBI:29985"/>
        <dbReference type="ChEBI" id="CHEBI:30616"/>
        <dbReference type="ChEBI" id="CHEBI:43474"/>
        <dbReference type="ChEBI" id="CHEBI:58359"/>
        <dbReference type="ChEBI" id="CHEBI:58537"/>
        <dbReference type="ChEBI" id="CHEBI:58894"/>
        <dbReference type="ChEBI" id="CHEBI:456216"/>
        <dbReference type="EC" id="6.3.5.11"/>
    </reaction>
</comment>
<name>A0A060HGA2_9ARCH</name>
<evidence type="ECO:0000259" key="9">
    <source>
        <dbReference type="Pfam" id="PF07685"/>
    </source>
</evidence>
<keyword evidence="3 7" id="KW-0547">Nucleotide-binding</keyword>
<proteinExistence type="inferred from homology"/>
<dbReference type="HOGENOM" id="CLU_022752_2_0_2"/>
<dbReference type="NCBIfam" id="NF002204">
    <property type="entry name" value="PRK01077.1"/>
    <property type="match status" value="1"/>
</dbReference>
<dbReference type="Gene3D" id="3.40.50.300">
    <property type="entry name" value="P-loop containing nucleotide triphosphate hydrolases"/>
    <property type="match status" value="1"/>
</dbReference>
<keyword evidence="4 7" id="KW-0067">ATP-binding</keyword>
<dbReference type="EMBL" id="CP007536">
    <property type="protein sequence ID" value="AIC14633.1"/>
    <property type="molecule type" value="Genomic_DNA"/>
</dbReference>
<keyword evidence="2 7" id="KW-0436">Ligase</keyword>
<accession>A0A060HGA2</accession>
<dbReference type="Pfam" id="PF01656">
    <property type="entry name" value="CbiA"/>
    <property type="match status" value="1"/>
</dbReference>
<evidence type="ECO:0000313" key="10">
    <source>
        <dbReference type="EMBL" id="AIC14633.1"/>
    </source>
</evidence>
<dbReference type="RefSeq" id="WP_075053804.1">
    <property type="nucleotide sequence ID" value="NZ_CP007536.1"/>
</dbReference>
<dbReference type="Gene3D" id="3.40.50.880">
    <property type="match status" value="1"/>
</dbReference>
<comment type="function">
    <text evidence="7">Catalyzes the ATP-dependent amidation of the two carboxylate groups at positions a and c of cobyrinate, using either L-glutamine or ammonia as the nitrogen source.</text>
</comment>
<dbReference type="GeneID" id="74945699"/>
<dbReference type="SUPFAM" id="SSF52540">
    <property type="entry name" value="P-loop containing nucleoside triphosphate hydrolases"/>
    <property type="match status" value="1"/>
</dbReference>
<feature type="active site" description="Nucleophile" evidence="7">
    <location>
        <position position="337"/>
    </location>
</feature>
<dbReference type="AlphaFoldDB" id="A0A060HGA2"/>
<dbReference type="CDD" id="cd03130">
    <property type="entry name" value="GATase1_CobB"/>
    <property type="match status" value="1"/>
</dbReference>
<dbReference type="InterPro" id="IPR002586">
    <property type="entry name" value="CobQ/CobB/MinD/ParA_Nub-bd_dom"/>
</dbReference>
<comment type="miscellaneous">
    <text evidence="7">The a and c carboxylates of cobyrinate are activated for nucleophilic attack via formation of a phosphorylated intermediate by ATP. CbiA catalyzes first the amidation of the c-carboxylate, and then that of the a-carboxylate.</text>
</comment>
<reference evidence="10 11" key="1">
    <citation type="journal article" date="2014" name="Int. J. Syst. Evol. Microbiol.">
        <title>Nitrososphaera viennensis gen. nov., sp. nov., an aerobic and mesophilic, ammonia-oxidizing archaeon from soil and a member of the archaeal phylum Thaumarchaeota.</title>
        <authorList>
            <person name="Stieglmeier M."/>
            <person name="Klingl A."/>
            <person name="Alves R.J."/>
            <person name="Rittmann S.K."/>
            <person name="Melcher M."/>
            <person name="Leisch N."/>
            <person name="Schleper C."/>
        </authorList>
    </citation>
    <scope>NUCLEOTIDE SEQUENCE [LARGE SCALE GENOMIC DNA]</scope>
    <source>
        <strain evidence="10">EN76</strain>
    </source>
</reference>
<keyword evidence="7" id="KW-0169">Cobalamin biosynthesis</keyword>
<comment type="pathway">
    <text evidence="7">Cofactor biosynthesis; adenosylcobalamin biosynthesis; cob(II)yrinate a,c-diamide from sirohydrochlorin (anaerobic route): step 10/10.</text>
</comment>
<dbReference type="PANTHER" id="PTHR43873">
    <property type="entry name" value="COBYRINATE A,C-DIAMIDE SYNTHASE"/>
    <property type="match status" value="1"/>
</dbReference>
<evidence type="ECO:0000256" key="7">
    <source>
        <dbReference type="HAMAP-Rule" id="MF_00027"/>
    </source>
</evidence>
<comment type="domain">
    <text evidence="7">Comprises of two domains. The C-terminal domain contains the binding site for glutamine and catalyzes the hydrolysis of this substrate to glutamate and ammonia. The N-terminal domain is anticipated to bind ATP and cobyrinate and catalyzes the ultimate synthesis of the diamide product. The ammonia produced via the glutaminase domain is probably translocated to the adjacent domain via a molecular tunnel, where it reacts with an activated intermediate.</text>
</comment>
<dbReference type="STRING" id="926571.NVIE_004380"/>
<evidence type="ECO:0000256" key="6">
    <source>
        <dbReference type="ARBA" id="ARBA00022962"/>
    </source>
</evidence>
<protein>
    <recommendedName>
        <fullName evidence="7">Cobyrinate a,c-diamide synthase</fullName>
        <ecNumber evidence="7">6.3.5.11</ecNumber>
    </recommendedName>
    <alternativeName>
        <fullName evidence="7">Cobyrinic acid a,c-diamide synthetase</fullName>
    </alternativeName>
</protein>
<dbReference type="InterPro" id="IPR004484">
    <property type="entry name" value="CbiA/CobB_synth"/>
</dbReference>
<feature type="domain" description="CobB/CobQ-like glutamine amidotransferase" evidence="9">
    <location>
        <begin position="254"/>
        <end position="447"/>
    </location>
</feature>
<dbReference type="Pfam" id="PF07685">
    <property type="entry name" value="GATase_3"/>
    <property type="match status" value="1"/>
</dbReference>